<name>A0A7J5DNH4_9ACTN</name>
<evidence type="ECO:0000313" key="3">
    <source>
        <dbReference type="Proteomes" id="UP000442990"/>
    </source>
</evidence>
<sequence>MWTAGPADAWASAGPAVHGDATRYNQYDSNRLLTIVAHRQAVHRDRPEDVSVWWGYGLFSRQAAGTARSSCDGAPSTTLRAPVSAAREKTS</sequence>
<dbReference type="Pfam" id="PF06100">
    <property type="entry name" value="MCRA"/>
    <property type="match status" value="1"/>
</dbReference>
<comment type="caution">
    <text evidence="2">The sequence shown here is derived from an EMBL/GenBank/DDBJ whole genome shotgun (WGS) entry which is preliminary data.</text>
</comment>
<reference evidence="2 3" key="1">
    <citation type="submission" date="2019-09" db="EMBL/GenBank/DDBJ databases">
        <title>Isolation and identification of active actinomycetes.</title>
        <authorList>
            <person name="Yu Z."/>
            <person name="Han C."/>
            <person name="Yu B."/>
        </authorList>
    </citation>
    <scope>NUCLEOTIDE SEQUENCE [LARGE SCALE GENOMIC DNA]</scope>
    <source>
        <strain evidence="2 3">NEAU-H2</strain>
    </source>
</reference>
<dbReference type="AlphaFoldDB" id="A0A7J5DNH4"/>
<evidence type="ECO:0000256" key="1">
    <source>
        <dbReference type="SAM" id="MobiDB-lite"/>
    </source>
</evidence>
<feature type="region of interest" description="Disordered" evidence="1">
    <location>
        <begin position="67"/>
        <end position="91"/>
    </location>
</feature>
<organism evidence="2 3">
    <name type="scientific">Streptomyces triticiradicis</name>
    <dbReference type="NCBI Taxonomy" id="2651189"/>
    <lineage>
        <taxon>Bacteria</taxon>
        <taxon>Bacillati</taxon>
        <taxon>Actinomycetota</taxon>
        <taxon>Actinomycetes</taxon>
        <taxon>Kitasatosporales</taxon>
        <taxon>Streptomycetaceae</taxon>
        <taxon>Streptomyces</taxon>
    </lineage>
</organism>
<protein>
    <submittedName>
        <fullName evidence="2">Uncharacterized protein</fullName>
    </submittedName>
</protein>
<proteinExistence type="predicted"/>
<dbReference type="GO" id="GO:0071949">
    <property type="term" value="F:FAD binding"/>
    <property type="evidence" value="ECO:0007669"/>
    <property type="project" value="InterPro"/>
</dbReference>
<keyword evidence="3" id="KW-1185">Reference proteome</keyword>
<dbReference type="EMBL" id="WBKG01000002">
    <property type="protein sequence ID" value="KAB1990316.1"/>
    <property type="molecule type" value="Genomic_DNA"/>
</dbReference>
<dbReference type="InterPro" id="IPR010354">
    <property type="entry name" value="Oleate_hydratase"/>
</dbReference>
<evidence type="ECO:0000313" key="2">
    <source>
        <dbReference type="EMBL" id="KAB1990316.1"/>
    </source>
</evidence>
<dbReference type="Proteomes" id="UP000442990">
    <property type="component" value="Unassembled WGS sequence"/>
</dbReference>
<dbReference type="Gene3D" id="3.30.9.80">
    <property type="match status" value="1"/>
</dbReference>
<dbReference type="RefSeq" id="WP_151467908.1">
    <property type="nucleotide sequence ID" value="NZ_WBKG01000002.1"/>
</dbReference>
<gene>
    <name evidence="2" type="ORF">F8144_04580</name>
</gene>
<dbReference type="GO" id="GO:0006631">
    <property type="term" value="P:fatty acid metabolic process"/>
    <property type="evidence" value="ECO:0007669"/>
    <property type="project" value="InterPro"/>
</dbReference>
<accession>A0A7J5DNH4</accession>
<dbReference type="GO" id="GO:0050151">
    <property type="term" value="F:oleate hydratase activity"/>
    <property type="evidence" value="ECO:0007669"/>
    <property type="project" value="InterPro"/>
</dbReference>